<organism evidence="1 2">
    <name type="scientific">Mucilaginibacter humi</name>
    <dbReference type="NCBI Taxonomy" id="2732510"/>
    <lineage>
        <taxon>Bacteria</taxon>
        <taxon>Pseudomonadati</taxon>
        <taxon>Bacteroidota</taxon>
        <taxon>Sphingobacteriia</taxon>
        <taxon>Sphingobacteriales</taxon>
        <taxon>Sphingobacteriaceae</taxon>
        <taxon>Mucilaginibacter</taxon>
    </lineage>
</organism>
<dbReference type="RefSeq" id="WP_175268883.1">
    <property type="nucleotide sequence ID" value="NZ_JABFCR010000004.1"/>
</dbReference>
<keyword evidence="2" id="KW-1185">Reference proteome</keyword>
<accession>A0ABX1VYY6</accession>
<protein>
    <submittedName>
        <fullName evidence="1">Uncharacterized protein</fullName>
    </submittedName>
</protein>
<name>A0ABX1VYY6_9SPHI</name>
<reference evidence="1 2" key="1">
    <citation type="submission" date="2020-05" db="EMBL/GenBank/DDBJ databases">
        <authorList>
            <person name="Khan S.A."/>
            <person name="Jeon C.O."/>
            <person name="Chun B.H."/>
        </authorList>
    </citation>
    <scope>NUCLEOTIDE SEQUENCE [LARGE SCALE GENOMIC DNA]</scope>
    <source>
        <strain evidence="1 2">S1162</strain>
    </source>
</reference>
<dbReference type="Proteomes" id="UP000566071">
    <property type="component" value="Unassembled WGS sequence"/>
</dbReference>
<comment type="caution">
    <text evidence="1">The sequence shown here is derived from an EMBL/GenBank/DDBJ whole genome shotgun (WGS) entry which is preliminary data.</text>
</comment>
<dbReference type="Gene3D" id="2.60.40.1930">
    <property type="match status" value="1"/>
</dbReference>
<evidence type="ECO:0000313" key="2">
    <source>
        <dbReference type="Proteomes" id="UP000566071"/>
    </source>
</evidence>
<gene>
    <name evidence="1" type="ORF">HK413_01525</name>
</gene>
<sequence length="135" mass="15402">MGEELPVEYITPFAEIPRGNMPVNKPVYALQNWANNLPQEKAYLHMDKPYYALGDTIWFKGYLTMGSRHQLSSKSGAVYIDLIDEQNKALKTLKLPVNQGNCCRKPGIERGHKSGQLPRACLHPMDAQCRRRLFL</sequence>
<proteinExistence type="predicted"/>
<evidence type="ECO:0000313" key="1">
    <source>
        <dbReference type="EMBL" id="NNU33182.1"/>
    </source>
</evidence>
<dbReference type="EMBL" id="JABFCR010000004">
    <property type="protein sequence ID" value="NNU33182.1"/>
    <property type="molecule type" value="Genomic_DNA"/>
</dbReference>